<evidence type="ECO:0000256" key="7">
    <source>
        <dbReference type="ARBA" id="ARBA00022722"/>
    </source>
</evidence>
<evidence type="ECO:0000256" key="8">
    <source>
        <dbReference type="ARBA" id="ARBA00022723"/>
    </source>
</evidence>
<dbReference type="PRINTS" id="PR02086">
    <property type="entry name" value="PUTNUCHARBI1"/>
</dbReference>
<dbReference type="Proteomes" id="UP001152622">
    <property type="component" value="Chromosome 4"/>
</dbReference>
<evidence type="ECO:0000259" key="14">
    <source>
        <dbReference type="Pfam" id="PF13359"/>
    </source>
</evidence>
<evidence type="ECO:0000256" key="6">
    <source>
        <dbReference type="ARBA" id="ARBA00022490"/>
    </source>
</evidence>
<accession>A0A9Q1J408</accession>
<dbReference type="OrthoDB" id="2415966at2759"/>
<evidence type="ECO:0000313" key="15">
    <source>
        <dbReference type="EMBL" id="KAJ8365028.1"/>
    </source>
</evidence>
<dbReference type="GO" id="GO:0016787">
    <property type="term" value="F:hydrolase activity"/>
    <property type="evidence" value="ECO:0007669"/>
    <property type="project" value="UniProtKB-KW"/>
</dbReference>
<keyword evidence="8" id="KW-0479">Metal-binding</keyword>
<reference evidence="15" key="1">
    <citation type="journal article" date="2023" name="Science">
        <title>Genome structures resolve the early diversification of teleost fishes.</title>
        <authorList>
            <person name="Parey E."/>
            <person name="Louis A."/>
            <person name="Montfort J."/>
            <person name="Bouchez O."/>
            <person name="Roques C."/>
            <person name="Iampietro C."/>
            <person name="Lluch J."/>
            <person name="Castinel A."/>
            <person name="Donnadieu C."/>
            <person name="Desvignes T."/>
            <person name="Floi Bucao C."/>
            <person name="Jouanno E."/>
            <person name="Wen M."/>
            <person name="Mejri S."/>
            <person name="Dirks R."/>
            <person name="Jansen H."/>
            <person name="Henkel C."/>
            <person name="Chen W.J."/>
            <person name="Zahm M."/>
            <person name="Cabau C."/>
            <person name="Klopp C."/>
            <person name="Thompson A.W."/>
            <person name="Robinson-Rechavi M."/>
            <person name="Braasch I."/>
            <person name="Lecointre G."/>
            <person name="Bobe J."/>
            <person name="Postlethwait J.H."/>
            <person name="Berthelot C."/>
            <person name="Roest Crollius H."/>
            <person name="Guiguen Y."/>
        </authorList>
    </citation>
    <scope>NUCLEOTIDE SEQUENCE</scope>
    <source>
        <strain evidence="15">WJC10195</strain>
    </source>
</reference>
<dbReference type="InterPro" id="IPR027806">
    <property type="entry name" value="HARBI1_dom"/>
</dbReference>
<evidence type="ECO:0000256" key="4">
    <source>
        <dbReference type="ARBA" id="ARBA00006958"/>
    </source>
</evidence>
<dbReference type="EMBL" id="JAINUF010000004">
    <property type="protein sequence ID" value="KAJ8365028.1"/>
    <property type="molecule type" value="Genomic_DNA"/>
</dbReference>
<dbReference type="GO" id="GO:0005634">
    <property type="term" value="C:nucleus"/>
    <property type="evidence" value="ECO:0007669"/>
    <property type="project" value="UniProtKB-SubCell"/>
</dbReference>
<dbReference type="GO" id="GO:0005737">
    <property type="term" value="C:cytoplasm"/>
    <property type="evidence" value="ECO:0007669"/>
    <property type="project" value="UniProtKB-SubCell"/>
</dbReference>
<feature type="region of interest" description="Disordered" evidence="13">
    <location>
        <begin position="218"/>
        <end position="237"/>
    </location>
</feature>
<name>A0A9Q1J408_SYNKA</name>
<evidence type="ECO:0000256" key="1">
    <source>
        <dbReference type="ARBA" id="ARBA00001968"/>
    </source>
</evidence>
<keyword evidence="16" id="KW-1185">Reference proteome</keyword>
<keyword evidence="9" id="KW-0378">Hydrolase</keyword>
<comment type="subcellular location">
    <subcellularLocation>
        <location evidence="3">Cytoplasm</location>
    </subcellularLocation>
    <subcellularLocation>
        <location evidence="2">Nucleus</location>
    </subcellularLocation>
</comment>
<comment type="similarity">
    <text evidence="4">Belongs to the HARBI1 family.</text>
</comment>
<dbReference type="PANTHER" id="PTHR22930:SF267">
    <property type="entry name" value="NUCLEASE HARBI1-RELATED"/>
    <property type="match status" value="1"/>
</dbReference>
<evidence type="ECO:0000256" key="11">
    <source>
        <dbReference type="ARBA" id="ARBA00030126"/>
    </source>
</evidence>
<dbReference type="GO" id="GO:0046872">
    <property type="term" value="F:metal ion binding"/>
    <property type="evidence" value="ECO:0007669"/>
    <property type="project" value="UniProtKB-KW"/>
</dbReference>
<comment type="function">
    <text evidence="12">Transposase-derived protein that may have nuclease activity. Does not have transposase activity.</text>
</comment>
<comment type="cofactor">
    <cofactor evidence="1">
        <name>a divalent metal cation</name>
        <dbReference type="ChEBI" id="CHEBI:60240"/>
    </cofactor>
</comment>
<comment type="caution">
    <text evidence="15">The sequence shown here is derived from an EMBL/GenBank/DDBJ whole genome shotgun (WGS) entry which is preliminary data.</text>
</comment>
<dbReference type="InterPro" id="IPR045249">
    <property type="entry name" value="HARBI1-like"/>
</dbReference>
<dbReference type="AlphaFoldDB" id="A0A9Q1J408"/>
<organism evidence="15 16">
    <name type="scientific">Synaphobranchus kaupii</name>
    <name type="common">Kaup's arrowtooth eel</name>
    <dbReference type="NCBI Taxonomy" id="118154"/>
    <lineage>
        <taxon>Eukaryota</taxon>
        <taxon>Metazoa</taxon>
        <taxon>Chordata</taxon>
        <taxon>Craniata</taxon>
        <taxon>Vertebrata</taxon>
        <taxon>Euteleostomi</taxon>
        <taxon>Actinopterygii</taxon>
        <taxon>Neopterygii</taxon>
        <taxon>Teleostei</taxon>
        <taxon>Anguilliformes</taxon>
        <taxon>Synaphobranchidae</taxon>
        <taxon>Synaphobranchus</taxon>
    </lineage>
</organism>
<keyword evidence="7" id="KW-0540">Nuclease</keyword>
<evidence type="ECO:0000256" key="10">
    <source>
        <dbReference type="ARBA" id="ARBA00023242"/>
    </source>
</evidence>
<evidence type="ECO:0000256" key="12">
    <source>
        <dbReference type="ARBA" id="ARBA00045850"/>
    </source>
</evidence>
<evidence type="ECO:0000256" key="5">
    <source>
        <dbReference type="ARBA" id="ARBA00015519"/>
    </source>
</evidence>
<dbReference type="PANTHER" id="PTHR22930">
    <property type="match status" value="1"/>
</dbReference>
<protein>
    <recommendedName>
        <fullName evidence="5">Putative nuclease HARBI1</fullName>
    </recommendedName>
    <alternativeName>
        <fullName evidence="11">Harbinger transposase-derived nuclease</fullName>
    </alternativeName>
</protein>
<dbReference type="GO" id="GO:0004518">
    <property type="term" value="F:nuclease activity"/>
    <property type="evidence" value="ECO:0007669"/>
    <property type="project" value="UniProtKB-KW"/>
</dbReference>
<evidence type="ECO:0000256" key="13">
    <source>
        <dbReference type="SAM" id="MobiDB-lite"/>
    </source>
</evidence>
<sequence>MSDRSGMSQPSLSHILPQVIEAILHVLSRRYISYPFTADEQARVKAEFVRSFNFPGVIGAVDCTHIALRAPSVDEHAYVNRKNFHSLNVQIICDARMQLLNVCSKWPGSTHDSFILRHSRVGLRLEAGDRGYPLKTWLLTPFANPRTAEELRYNLAHGRTRSVVERTIGLLKGRWRCLDASGGKLLYKPEKVTRIILACGVLHNIALRHGIGMDAEIRMDPQKAPNPPPNEAPAPADAVRRRRQLIQRLVTWTQTGMDPRQLWPNLPPHSWHLRVCDAWEPGPHGLHPWVEDTRAATQLPLVEGAHSPGARAATQLPPFLCE</sequence>
<dbReference type="Pfam" id="PF13359">
    <property type="entry name" value="DDE_Tnp_4"/>
    <property type="match status" value="1"/>
</dbReference>
<feature type="domain" description="DDE Tnp4" evidence="14">
    <location>
        <begin position="61"/>
        <end position="204"/>
    </location>
</feature>
<evidence type="ECO:0000313" key="16">
    <source>
        <dbReference type="Proteomes" id="UP001152622"/>
    </source>
</evidence>
<keyword evidence="6" id="KW-0963">Cytoplasm</keyword>
<evidence type="ECO:0000256" key="9">
    <source>
        <dbReference type="ARBA" id="ARBA00022801"/>
    </source>
</evidence>
<evidence type="ECO:0000256" key="2">
    <source>
        <dbReference type="ARBA" id="ARBA00004123"/>
    </source>
</evidence>
<proteinExistence type="inferred from homology"/>
<gene>
    <name evidence="15" type="ORF">SKAU_G00138590</name>
</gene>
<evidence type="ECO:0000256" key="3">
    <source>
        <dbReference type="ARBA" id="ARBA00004496"/>
    </source>
</evidence>
<keyword evidence="10" id="KW-0539">Nucleus</keyword>
<dbReference type="InterPro" id="IPR026103">
    <property type="entry name" value="HARBI1_animal"/>
</dbReference>